<gene>
    <name evidence="1" type="ORF">GCM10017581_073960</name>
</gene>
<name>A0A9W6KUE6_9ACTN</name>
<dbReference type="RefSeq" id="WP_223092959.1">
    <property type="nucleotide sequence ID" value="NZ_BAAAXA010000001.1"/>
</dbReference>
<evidence type="ECO:0000313" key="2">
    <source>
        <dbReference type="Proteomes" id="UP001143480"/>
    </source>
</evidence>
<sequence length="61" mass="6557">MRSAMKAVGSVADRLLGMVVPHTVARAMDCDWECCGGGKAHYCCYYTGGTHKCGTCVKHEC</sequence>
<reference evidence="1" key="1">
    <citation type="journal article" date="2014" name="Int. J. Syst. Evol. Microbiol.">
        <title>Complete genome sequence of Corynebacterium casei LMG S-19264T (=DSM 44701T), isolated from a smear-ripened cheese.</title>
        <authorList>
            <consortium name="US DOE Joint Genome Institute (JGI-PGF)"/>
            <person name="Walter F."/>
            <person name="Albersmeier A."/>
            <person name="Kalinowski J."/>
            <person name="Ruckert C."/>
        </authorList>
    </citation>
    <scope>NUCLEOTIDE SEQUENCE</scope>
    <source>
        <strain evidence="1">VKM Ac-1321</strain>
    </source>
</reference>
<protein>
    <submittedName>
        <fullName evidence="1">Uncharacterized protein</fullName>
    </submittedName>
</protein>
<organism evidence="1 2">
    <name type="scientific">Dactylosporangium matsuzakiense</name>
    <dbReference type="NCBI Taxonomy" id="53360"/>
    <lineage>
        <taxon>Bacteria</taxon>
        <taxon>Bacillati</taxon>
        <taxon>Actinomycetota</taxon>
        <taxon>Actinomycetes</taxon>
        <taxon>Micromonosporales</taxon>
        <taxon>Micromonosporaceae</taxon>
        <taxon>Dactylosporangium</taxon>
    </lineage>
</organism>
<comment type="caution">
    <text evidence="1">The sequence shown here is derived from an EMBL/GenBank/DDBJ whole genome shotgun (WGS) entry which is preliminary data.</text>
</comment>
<proteinExistence type="predicted"/>
<keyword evidence="2" id="KW-1185">Reference proteome</keyword>
<reference evidence="1" key="2">
    <citation type="submission" date="2023-01" db="EMBL/GenBank/DDBJ databases">
        <authorList>
            <person name="Sun Q."/>
            <person name="Evtushenko L."/>
        </authorList>
    </citation>
    <scope>NUCLEOTIDE SEQUENCE</scope>
    <source>
        <strain evidence="1">VKM Ac-1321</strain>
    </source>
</reference>
<dbReference type="Proteomes" id="UP001143480">
    <property type="component" value="Unassembled WGS sequence"/>
</dbReference>
<dbReference type="EMBL" id="BSFP01000061">
    <property type="protein sequence ID" value="GLL05649.1"/>
    <property type="molecule type" value="Genomic_DNA"/>
</dbReference>
<accession>A0A9W6KUE6</accession>
<evidence type="ECO:0000313" key="1">
    <source>
        <dbReference type="EMBL" id="GLL05649.1"/>
    </source>
</evidence>
<dbReference type="AlphaFoldDB" id="A0A9W6KUE6"/>